<organism evidence="1 2">
    <name type="scientific">Ottowia thiooxydans</name>
    <dbReference type="NCBI Taxonomy" id="219182"/>
    <lineage>
        <taxon>Bacteria</taxon>
        <taxon>Pseudomonadati</taxon>
        <taxon>Pseudomonadota</taxon>
        <taxon>Betaproteobacteria</taxon>
        <taxon>Burkholderiales</taxon>
        <taxon>Comamonadaceae</taxon>
        <taxon>Ottowia</taxon>
    </lineage>
</organism>
<comment type="caution">
    <text evidence="1">The sequence shown here is derived from an EMBL/GenBank/DDBJ whole genome shotgun (WGS) entry which is preliminary data.</text>
</comment>
<dbReference type="EMBL" id="JBEPSH010000014">
    <property type="protein sequence ID" value="MET4580132.1"/>
    <property type="molecule type" value="Genomic_DNA"/>
</dbReference>
<name>A0ABV2QGT8_9BURK</name>
<proteinExistence type="predicted"/>
<sequence>MSFAKLLANTTYYNLASRPIAASSVSSFLAKQNRITFLIVTIAIES</sequence>
<protein>
    <submittedName>
        <fullName evidence="1">Uncharacterized protein</fullName>
    </submittedName>
</protein>
<reference evidence="1 2" key="1">
    <citation type="submission" date="2024-06" db="EMBL/GenBank/DDBJ databases">
        <title>Sorghum-associated microbial communities from plants grown in Nebraska, USA.</title>
        <authorList>
            <person name="Schachtman D."/>
        </authorList>
    </citation>
    <scope>NUCLEOTIDE SEQUENCE [LARGE SCALE GENOMIC DNA]</scope>
    <source>
        <strain evidence="1 2">2709</strain>
    </source>
</reference>
<gene>
    <name evidence="1" type="ORF">ABIE13_005271</name>
</gene>
<evidence type="ECO:0000313" key="2">
    <source>
        <dbReference type="Proteomes" id="UP001549320"/>
    </source>
</evidence>
<accession>A0ABV2QGT8</accession>
<dbReference type="Proteomes" id="UP001549320">
    <property type="component" value="Unassembled WGS sequence"/>
</dbReference>
<evidence type="ECO:0000313" key="1">
    <source>
        <dbReference type="EMBL" id="MET4580132.1"/>
    </source>
</evidence>
<keyword evidence="2" id="KW-1185">Reference proteome</keyword>